<accession>A0ABQ2S2P6</accession>
<keyword evidence="3" id="KW-1185">Reference proteome</keyword>
<sequence>MFTLRPARETDRAALYRICLQTGASGEDATHLYADPLILGHVYAGPYLTHAPDFAFVLEEQVSGEVMGYVLGVPDTEAFEATLERAWWPPLRELYPDPAGIPREDRTLDQRIAGLIHHPPRAPQAVLSGYPAHLHIDLLPAAQGGGRGRALMTKLLDALRAAGVRGVHLGVGESNVRAQGFYRHLGFQELSRAPGSVTFGLTLNP</sequence>
<dbReference type="InterPro" id="IPR000182">
    <property type="entry name" value="GNAT_dom"/>
</dbReference>
<dbReference type="SUPFAM" id="SSF55729">
    <property type="entry name" value="Acyl-CoA N-acyltransferases (Nat)"/>
    <property type="match status" value="1"/>
</dbReference>
<dbReference type="CDD" id="cd04301">
    <property type="entry name" value="NAT_SF"/>
    <property type="match status" value="1"/>
</dbReference>
<dbReference type="EMBL" id="BMQN01000002">
    <property type="protein sequence ID" value="GGR90881.1"/>
    <property type="molecule type" value="Genomic_DNA"/>
</dbReference>
<proteinExistence type="predicted"/>
<evidence type="ECO:0000313" key="2">
    <source>
        <dbReference type="EMBL" id="GGR90881.1"/>
    </source>
</evidence>
<organism evidence="2 3">
    <name type="scientific">Deinococcus sedimenti</name>
    <dbReference type="NCBI Taxonomy" id="1867090"/>
    <lineage>
        <taxon>Bacteria</taxon>
        <taxon>Thermotogati</taxon>
        <taxon>Deinococcota</taxon>
        <taxon>Deinococci</taxon>
        <taxon>Deinococcales</taxon>
        <taxon>Deinococcaceae</taxon>
        <taxon>Deinococcus</taxon>
    </lineage>
</organism>
<feature type="domain" description="N-acetyltransferase" evidence="1">
    <location>
        <begin position="2"/>
        <end position="204"/>
    </location>
</feature>
<dbReference type="InterPro" id="IPR016181">
    <property type="entry name" value="Acyl_CoA_acyltransferase"/>
</dbReference>
<name>A0ABQ2S2P6_9DEIO</name>
<dbReference type="PROSITE" id="PS51186">
    <property type="entry name" value="GNAT"/>
    <property type="match status" value="1"/>
</dbReference>
<dbReference type="InterPro" id="IPR051822">
    <property type="entry name" value="Glycosyl_Hydrolase_84"/>
</dbReference>
<dbReference type="Pfam" id="PF00583">
    <property type="entry name" value="Acetyltransf_1"/>
    <property type="match status" value="1"/>
</dbReference>
<dbReference type="RefSeq" id="WP_189072742.1">
    <property type="nucleotide sequence ID" value="NZ_BMQN01000002.1"/>
</dbReference>
<gene>
    <name evidence="2" type="ORF">GCM10008960_17440</name>
</gene>
<comment type="caution">
    <text evidence="2">The sequence shown here is derived from an EMBL/GenBank/DDBJ whole genome shotgun (WGS) entry which is preliminary data.</text>
</comment>
<protein>
    <submittedName>
        <fullName evidence="2">N-acetyltransferase</fullName>
    </submittedName>
</protein>
<dbReference type="Proteomes" id="UP000644548">
    <property type="component" value="Unassembled WGS sequence"/>
</dbReference>
<evidence type="ECO:0000313" key="3">
    <source>
        <dbReference type="Proteomes" id="UP000644548"/>
    </source>
</evidence>
<reference evidence="3" key="1">
    <citation type="journal article" date="2019" name="Int. J. Syst. Evol. Microbiol.">
        <title>The Global Catalogue of Microorganisms (GCM) 10K type strain sequencing project: providing services to taxonomists for standard genome sequencing and annotation.</title>
        <authorList>
            <consortium name="The Broad Institute Genomics Platform"/>
            <consortium name="The Broad Institute Genome Sequencing Center for Infectious Disease"/>
            <person name="Wu L."/>
            <person name="Ma J."/>
        </authorList>
    </citation>
    <scope>NUCLEOTIDE SEQUENCE [LARGE SCALE GENOMIC DNA]</scope>
    <source>
        <strain evidence="3">JCM 31405</strain>
    </source>
</reference>
<dbReference type="Gene3D" id="3.40.630.30">
    <property type="match status" value="1"/>
</dbReference>
<dbReference type="PANTHER" id="PTHR13170:SF16">
    <property type="entry name" value="PROTEIN O-GLCNACASE"/>
    <property type="match status" value="1"/>
</dbReference>
<dbReference type="PANTHER" id="PTHR13170">
    <property type="entry name" value="O-GLCNACASE"/>
    <property type="match status" value="1"/>
</dbReference>
<evidence type="ECO:0000259" key="1">
    <source>
        <dbReference type="PROSITE" id="PS51186"/>
    </source>
</evidence>